<dbReference type="Proteomes" id="UP000266723">
    <property type="component" value="Unassembled WGS sequence"/>
</dbReference>
<reference evidence="2 3" key="1">
    <citation type="journal article" date="2020" name="BMC Genomics">
        <title>Intraspecific diversification of the crop wild relative Brassica cretica Lam. using demographic model selection.</title>
        <authorList>
            <person name="Kioukis A."/>
            <person name="Michalopoulou V.A."/>
            <person name="Briers L."/>
            <person name="Pirintsos S."/>
            <person name="Studholme D.J."/>
            <person name="Pavlidis P."/>
            <person name="Sarris P.F."/>
        </authorList>
    </citation>
    <scope>NUCLEOTIDE SEQUENCE [LARGE SCALE GENOMIC DNA]</scope>
    <source>
        <strain evidence="3">cv. PFS-1207/04</strain>
    </source>
</reference>
<feature type="region of interest" description="Disordered" evidence="1">
    <location>
        <begin position="1"/>
        <end position="101"/>
    </location>
</feature>
<proteinExistence type="predicted"/>
<evidence type="ECO:0000313" key="3">
    <source>
        <dbReference type="Proteomes" id="UP000266723"/>
    </source>
</evidence>
<evidence type="ECO:0000313" key="2">
    <source>
        <dbReference type="EMBL" id="KAF3528695.1"/>
    </source>
</evidence>
<sequence length="171" mass="19355">MNSESAPPLDLSEHPKGDKVTKEMGVEDRIERNQDRGDLKKSTSVKEVEVEIVGIEETEKRSSDQKESNQIQEKEGRDLGQEIKEWSLVSPTKTGRSQTPILQKNMEEIQISASKYSVLDVEEVEEGEMSAGEQNAMEAEENEMSDQSGRLKDDLLEDSILDQQEKRDSEK</sequence>
<accession>A0ABQ7B959</accession>
<feature type="region of interest" description="Disordered" evidence="1">
    <location>
        <begin position="122"/>
        <end position="171"/>
    </location>
</feature>
<feature type="compositionally biased region" description="Basic and acidic residues" evidence="1">
    <location>
        <begin position="11"/>
        <end position="49"/>
    </location>
</feature>
<comment type="caution">
    <text evidence="2">The sequence shown here is derived from an EMBL/GenBank/DDBJ whole genome shotgun (WGS) entry which is preliminary data.</text>
</comment>
<keyword evidence="3" id="KW-1185">Reference proteome</keyword>
<evidence type="ECO:0000256" key="1">
    <source>
        <dbReference type="SAM" id="MobiDB-lite"/>
    </source>
</evidence>
<protein>
    <submittedName>
        <fullName evidence="2">Uncharacterized protein</fullName>
    </submittedName>
</protein>
<organism evidence="2 3">
    <name type="scientific">Brassica cretica</name>
    <name type="common">Mustard</name>
    <dbReference type="NCBI Taxonomy" id="69181"/>
    <lineage>
        <taxon>Eukaryota</taxon>
        <taxon>Viridiplantae</taxon>
        <taxon>Streptophyta</taxon>
        <taxon>Embryophyta</taxon>
        <taxon>Tracheophyta</taxon>
        <taxon>Spermatophyta</taxon>
        <taxon>Magnoliopsida</taxon>
        <taxon>eudicotyledons</taxon>
        <taxon>Gunneridae</taxon>
        <taxon>Pentapetalae</taxon>
        <taxon>rosids</taxon>
        <taxon>malvids</taxon>
        <taxon>Brassicales</taxon>
        <taxon>Brassicaceae</taxon>
        <taxon>Brassiceae</taxon>
        <taxon>Brassica</taxon>
    </lineage>
</organism>
<feature type="compositionally biased region" description="Polar residues" evidence="1">
    <location>
        <begin position="89"/>
        <end position="101"/>
    </location>
</feature>
<name>A0ABQ7B959_BRACR</name>
<dbReference type="EMBL" id="QGKV02001507">
    <property type="protein sequence ID" value="KAF3528695.1"/>
    <property type="molecule type" value="Genomic_DNA"/>
</dbReference>
<feature type="compositionally biased region" description="Basic and acidic residues" evidence="1">
    <location>
        <begin position="57"/>
        <end position="85"/>
    </location>
</feature>
<gene>
    <name evidence="2" type="ORF">DY000_02042644</name>
</gene>